<reference evidence="5" key="1">
    <citation type="journal article" date="2017" name="bioRxiv">
        <title>Comparative analysis of the genomes of Stylophora pistillata and Acropora digitifera provides evidence for extensive differences between species of corals.</title>
        <authorList>
            <person name="Voolstra C.R."/>
            <person name="Li Y."/>
            <person name="Liew Y.J."/>
            <person name="Baumgarten S."/>
            <person name="Zoccola D."/>
            <person name="Flot J.-F."/>
            <person name="Tambutte S."/>
            <person name="Allemand D."/>
            <person name="Aranda M."/>
        </authorList>
    </citation>
    <scope>NUCLEOTIDE SEQUENCE [LARGE SCALE GENOMIC DNA]</scope>
</reference>
<dbReference type="Gene3D" id="3.40.50.300">
    <property type="entry name" value="P-loop containing nucleotide triphosphate hydrolases"/>
    <property type="match status" value="1"/>
</dbReference>
<dbReference type="Pfam" id="PF00531">
    <property type="entry name" value="Death"/>
    <property type="match status" value="1"/>
</dbReference>
<dbReference type="SUPFAM" id="SSF52540">
    <property type="entry name" value="P-loop containing nucleoside triphosphate hydrolases"/>
    <property type="match status" value="1"/>
</dbReference>
<dbReference type="InterPro" id="IPR032171">
    <property type="entry name" value="COR-A"/>
</dbReference>
<organism evidence="4 5">
    <name type="scientific">Stylophora pistillata</name>
    <name type="common">Smooth cauliflower coral</name>
    <dbReference type="NCBI Taxonomy" id="50429"/>
    <lineage>
        <taxon>Eukaryota</taxon>
        <taxon>Metazoa</taxon>
        <taxon>Cnidaria</taxon>
        <taxon>Anthozoa</taxon>
        <taxon>Hexacorallia</taxon>
        <taxon>Scleractinia</taxon>
        <taxon>Astrocoeniina</taxon>
        <taxon>Pocilloporidae</taxon>
        <taxon>Stylophora</taxon>
    </lineage>
</organism>
<dbReference type="SMART" id="SM00005">
    <property type="entry name" value="DEATH"/>
    <property type="match status" value="1"/>
</dbReference>
<keyword evidence="4" id="KW-0418">Kinase</keyword>
<accession>A0A2B4SVF7</accession>
<dbReference type="Gene3D" id="1.10.533.10">
    <property type="entry name" value="Death Domain, Fas"/>
    <property type="match status" value="1"/>
</dbReference>
<sequence length="1045" mass="117062">MAGMQNQNVPNLQQVIQQQQAPIEAPPSGPVAPPAATIPQYPAHMWSGTGQSIQQGMNRPQPMLQSVSQSMQPSGKPDQPNTVEWYAKDHKQQLQQQEQMNHPNAMMPGGQQQYPKMSGGEQRMASVEFRRHLVVAAVLRKVGLALEGAITSLPAKSLSILKQHPKLMAEILKQEQQNKQQEMLQGMQNPMDPGMREASVGFSSPEPSIPNAAFFRALKLGVICDKRVKVAIIGPDRVGKTSLGKSLRGEPFDAEEPSTDGVQMSLPIKNAGTEPWRNLASQQNTTAFDHKCAEVIVKEELTTSTAQQECQSPSGAVEEELNDSAEQKVHMTQGEEAPEQAKVESTLGEDLIKSRSKEIAALMEDEGFESERVWPVIWDFAGQNIYHAIHPLFMSREAIYLLVVDLTKELSDLAQSFVKVGGHEEERAQSPESGNTNLDIFTRWLTLVHYLKQSGGNSTVGSVILVGTKADMVEGDPGEKMKSFVENISRTVPDFLLEHIAVPEDNFVVDNTKADTLSDEENTPIAKLRDFILKTAEDMPHTKEPIPLQWLSAELEIEEKVRHNVLYVSKETFKTDIVKKCCTQSEDDDVEGLLHFLHARGTIIYHTLPDSCNGLVILDPKWLIETICKIITTNPTWVYPLKYRRHYDCLRDTGILSNELLTFASEKLNITGIQNDLISVMKRFHLIFEWKNKHGDLIYLVPCMLTQISEVDLNTGSGPTPLCLRFYETGYVPCGFFPRLVVLFGVWASRKCSARQPNLSSNVASFFMGENFTVHLVRHSSVIKVSFSAEDASDHVQEKKFCRKILRCLKKCLKKLQKECLWLHAIPFKLYAKCELCPTSGKVPCIRHGKQECSHDDCAHYIDLEKKPLACERKPCRLPPHLKEKCIPWTEALDAFNLKEEPSECPDPDGTTSESQESSAKRKGTHPLGSKCKRSKDDIMTSETAEAAVKDGVPDEGVLDELAKEIPGEWKKLGRPLFKNHEATLKAIDVEEKQCREKAYGMLLKWKRAEGSHATYRVLYDALCGAERKDLAEKFCLSCHDFCAN</sequence>
<keyword evidence="1" id="KW-0677">Repeat</keyword>
<feature type="region of interest" description="Disordered" evidence="2">
    <location>
        <begin position="303"/>
        <end position="348"/>
    </location>
</feature>
<evidence type="ECO:0000256" key="1">
    <source>
        <dbReference type="ARBA" id="ARBA00022737"/>
    </source>
</evidence>
<dbReference type="CDD" id="cd01670">
    <property type="entry name" value="Death"/>
    <property type="match status" value="1"/>
</dbReference>
<evidence type="ECO:0000313" key="4">
    <source>
        <dbReference type="EMBL" id="PFX32522.1"/>
    </source>
</evidence>
<feature type="domain" description="Death" evidence="3">
    <location>
        <begin position="955"/>
        <end position="1035"/>
    </location>
</feature>
<dbReference type="Proteomes" id="UP000225706">
    <property type="component" value="Unassembled WGS sequence"/>
</dbReference>
<dbReference type="Gene3D" id="1.10.10.10">
    <property type="entry name" value="Winged helix-like DNA-binding domain superfamily/Winged helix DNA-binding domain"/>
    <property type="match status" value="1"/>
</dbReference>
<dbReference type="SUPFAM" id="SSF47986">
    <property type="entry name" value="DEATH domain"/>
    <property type="match status" value="1"/>
</dbReference>
<feature type="region of interest" description="Disordered" evidence="2">
    <location>
        <begin position="901"/>
        <end position="936"/>
    </location>
</feature>
<comment type="caution">
    <text evidence="4">The sequence shown here is derived from an EMBL/GenBank/DDBJ whole genome shotgun (WGS) entry which is preliminary data.</text>
</comment>
<evidence type="ECO:0000313" key="5">
    <source>
        <dbReference type="Proteomes" id="UP000225706"/>
    </source>
</evidence>
<dbReference type="OrthoDB" id="5972881at2759"/>
<feature type="region of interest" description="Disordered" evidence="2">
    <location>
        <begin position="18"/>
        <end position="82"/>
    </location>
</feature>
<evidence type="ECO:0000256" key="2">
    <source>
        <dbReference type="SAM" id="MobiDB-lite"/>
    </source>
</evidence>
<dbReference type="PANTHER" id="PTHR47679:SF2">
    <property type="entry name" value="C-TERMINAL OF ROC (COR) DOMAIN-CONTAINING PROTEIN"/>
    <property type="match status" value="1"/>
</dbReference>
<dbReference type="InterPro" id="IPR027417">
    <property type="entry name" value="P-loop_NTPase"/>
</dbReference>
<gene>
    <name evidence="4" type="primary">Lrrk2</name>
    <name evidence="4" type="ORF">AWC38_SpisGene2641</name>
</gene>
<feature type="region of interest" description="Disordered" evidence="2">
    <location>
        <begin position="244"/>
        <end position="265"/>
    </location>
</feature>
<dbReference type="Pfam" id="PF16095">
    <property type="entry name" value="COR-A"/>
    <property type="match status" value="1"/>
</dbReference>
<dbReference type="AlphaFoldDB" id="A0A2B4SVF7"/>
<feature type="compositionally biased region" description="Polar residues" evidence="2">
    <location>
        <begin position="303"/>
        <end position="314"/>
    </location>
</feature>
<evidence type="ECO:0000259" key="3">
    <source>
        <dbReference type="PROSITE" id="PS50017"/>
    </source>
</evidence>
<name>A0A2B4SVF7_STYPI</name>
<dbReference type="EMBL" id="LSMT01000022">
    <property type="protein sequence ID" value="PFX32522.1"/>
    <property type="molecule type" value="Genomic_DNA"/>
</dbReference>
<dbReference type="InterPro" id="IPR036388">
    <property type="entry name" value="WH-like_DNA-bd_sf"/>
</dbReference>
<dbReference type="InterPro" id="IPR011029">
    <property type="entry name" value="DEATH-like_dom_sf"/>
</dbReference>
<dbReference type="InterPro" id="IPR000488">
    <property type="entry name" value="Death_dom"/>
</dbReference>
<dbReference type="GO" id="GO:0007165">
    <property type="term" value="P:signal transduction"/>
    <property type="evidence" value="ECO:0007669"/>
    <property type="project" value="InterPro"/>
</dbReference>
<feature type="compositionally biased region" description="Pro residues" evidence="2">
    <location>
        <begin position="24"/>
        <end position="33"/>
    </location>
</feature>
<feature type="compositionally biased region" description="Polar residues" evidence="2">
    <location>
        <begin position="48"/>
        <end position="73"/>
    </location>
</feature>
<dbReference type="PANTHER" id="PTHR47679">
    <property type="entry name" value="PROTEIN TORNADO 1"/>
    <property type="match status" value="1"/>
</dbReference>
<protein>
    <submittedName>
        <fullName evidence="4">Leucine-rich repeat serine/threonine-protein kinase 2</fullName>
    </submittedName>
</protein>
<feature type="region of interest" description="Disordered" evidence="2">
    <location>
        <begin position="102"/>
        <end position="121"/>
    </location>
</feature>
<dbReference type="PROSITE" id="PS50017">
    <property type="entry name" value="DEATH_DOMAIN"/>
    <property type="match status" value="1"/>
</dbReference>
<keyword evidence="5" id="KW-1185">Reference proteome</keyword>
<proteinExistence type="predicted"/>
<dbReference type="Pfam" id="PF08477">
    <property type="entry name" value="Roc"/>
    <property type="match status" value="1"/>
</dbReference>
<keyword evidence="4" id="KW-0808">Transferase</keyword>
<dbReference type="GO" id="GO:0016301">
    <property type="term" value="F:kinase activity"/>
    <property type="evidence" value="ECO:0007669"/>
    <property type="project" value="UniProtKB-KW"/>
</dbReference>